<evidence type="ECO:0000256" key="10">
    <source>
        <dbReference type="ARBA" id="ARBA00065310"/>
    </source>
</evidence>
<dbReference type="FunFam" id="4.10.60.10:FF:000026">
    <property type="entry name" value="cellular nucleic acid-binding protein-like isoform X1"/>
    <property type="match status" value="1"/>
</dbReference>
<dbReference type="InterPro" id="IPR009360">
    <property type="entry name" value="Isy1"/>
</dbReference>
<evidence type="ECO:0000256" key="12">
    <source>
        <dbReference type="ARBA" id="ARBA00070851"/>
    </source>
</evidence>
<keyword evidence="7 13" id="KW-0863">Zinc-finger</keyword>
<comment type="similarity">
    <text evidence="2">Belongs to the ISY1 family.</text>
</comment>
<keyword evidence="8" id="KW-0862">Zinc</keyword>
<dbReference type="InterPro" id="IPR036412">
    <property type="entry name" value="HAD-like_sf"/>
</dbReference>
<feature type="domain" description="CCHC-type" evidence="15">
    <location>
        <begin position="39"/>
        <end position="54"/>
    </location>
</feature>
<evidence type="ECO:0000256" key="13">
    <source>
        <dbReference type="PROSITE-ProRule" id="PRU00047"/>
    </source>
</evidence>
<evidence type="ECO:0000256" key="7">
    <source>
        <dbReference type="ARBA" id="ARBA00022771"/>
    </source>
</evidence>
<accession>A0AAW1BXG7</accession>
<feature type="domain" description="CCHC-type" evidence="15">
    <location>
        <begin position="63"/>
        <end position="76"/>
    </location>
</feature>
<feature type="compositionally biased region" description="Basic and acidic residues" evidence="14">
    <location>
        <begin position="369"/>
        <end position="378"/>
    </location>
</feature>
<dbReference type="Gene3D" id="1.10.287.660">
    <property type="entry name" value="Helix hairpin bin"/>
    <property type="match status" value="1"/>
</dbReference>
<name>A0AAW1BXG7_CROAD</name>
<evidence type="ECO:0000256" key="1">
    <source>
        <dbReference type="ARBA" id="ARBA00004123"/>
    </source>
</evidence>
<comment type="similarity">
    <text evidence="3">Belongs to the HAD-like hydrolase superfamily.</text>
</comment>
<keyword evidence="9" id="KW-0539">Nucleus</keyword>
<dbReference type="FunFam" id="4.10.60.10:FF:000002">
    <property type="entry name" value="cellular nucleic acid-binding protein-like isoform X1"/>
    <property type="match status" value="1"/>
</dbReference>
<keyword evidence="6" id="KW-0677">Repeat</keyword>
<dbReference type="GO" id="GO:0000350">
    <property type="term" value="P:generation of catalytic spliceosome for second transesterification step"/>
    <property type="evidence" value="ECO:0007669"/>
    <property type="project" value="InterPro"/>
</dbReference>
<evidence type="ECO:0000256" key="2">
    <source>
        <dbReference type="ARBA" id="ARBA00007002"/>
    </source>
</evidence>
<keyword evidence="17" id="KW-1185">Reference proteome</keyword>
<evidence type="ECO:0000313" key="17">
    <source>
        <dbReference type="Proteomes" id="UP001474421"/>
    </source>
</evidence>
<feature type="domain" description="CCHC-type" evidence="15">
    <location>
        <begin position="19"/>
        <end position="32"/>
    </location>
</feature>
<dbReference type="SMART" id="SM00343">
    <property type="entry name" value="ZnF_C2HC"/>
    <property type="match status" value="5"/>
</dbReference>
<dbReference type="Gene3D" id="3.40.50.1000">
    <property type="entry name" value="HAD superfamily/HAD-like"/>
    <property type="match status" value="2"/>
</dbReference>
<feature type="region of interest" description="Disordered" evidence="14">
    <location>
        <begin position="342"/>
        <end position="378"/>
    </location>
</feature>
<proteinExistence type="inferred from homology"/>
<dbReference type="Pfam" id="PF13344">
    <property type="entry name" value="Hydrolase_6"/>
    <property type="match status" value="1"/>
</dbReference>
<dbReference type="PANTHER" id="PTHR13021">
    <property type="entry name" value="PRE-MRNA-SPLICING FACTOR ISY1"/>
    <property type="match status" value="1"/>
</dbReference>
<dbReference type="InterPro" id="IPR029012">
    <property type="entry name" value="Helix_hairpin_bin_sf"/>
</dbReference>
<dbReference type="GO" id="GO:0008270">
    <property type="term" value="F:zinc ion binding"/>
    <property type="evidence" value="ECO:0007669"/>
    <property type="project" value="UniProtKB-KW"/>
</dbReference>
<sequence>MRSRGRGFQFMSSSLPDICYRCGESGHLAKDCDLQEDACYNCGRGGHIAKDCKEPKREREQCCYNCGKPGHLARDCDHADEQKCYSCGEFGHIQKDCTKVKCYRCGETGHVAINCSKTSEVNCYRYVSGWASRFGVASCSAAAATMARNAEKAMTALARFRQAQLEEGKVKERRPFLASECNELPKAEKWRRQIIGEISKKVAQIQNAGLGEFRIRDLNDEINKLLREKGHWEVRIKELGGPDYARIGPKMLDHEGKEVPGNRGYKYFGAAKDLPGVRELFEKEPLPPPRKTRAELMKAIDAEYYGYRDEDDGVLEPLEQEHEKKVIAEAVERWKAEKAAHLARGDKEEEEEEEENIYAVNDNESDEENGTKTDGEDSQQKFIAHVPVPSQQEIEEALVRRKKMELLQKYASEALLAQSRRAAWVVGEPAPGTGAMQGLLPLLCRRLQRALAAGAPGRVRLCHEAPAPAASGGSKGSAQLGIQPTFGILFDIDGVLVRGKTPIPAARKAFQKLLNSQGQLLVPVVFVTNAGNCLCQKKADQLSHLLEIPISKDQVMMSHSPLQMFKRYHDKCVLVSGQGPLLDIAEHLGFCRPITIDRLRETYPLLDMVDHDRKPKVLHLPTMEFPKIEAVILFGEPVRWETNLQLIIDVLLTNGYPGNPYQRTYPHIPVLACNMDLMWAAEAQSPRFGHGTFMVCLENIYKKITGKELKYEVLMGKPSEVTYHYAEYLIRTQASAKQWTSPIETLYAIGDNLMTDIYGANLYNRYLEERISRRSSKAHIQAKALGGTRSATVSQEEEIENAWENELASATATRCSSVLVCTGVYNPHTEVPSDTRVTETVFHGHRDFRFDPALVEPNHIVLDVEAAVDLIFQLENFAPHENCKTS</sequence>
<dbReference type="Proteomes" id="UP001474421">
    <property type="component" value="Unassembled WGS sequence"/>
</dbReference>
<dbReference type="InterPro" id="IPR036875">
    <property type="entry name" value="Znf_CCHC_sf"/>
</dbReference>
<dbReference type="SUPFAM" id="SSF56784">
    <property type="entry name" value="HAD-like"/>
    <property type="match status" value="1"/>
</dbReference>
<evidence type="ECO:0000256" key="14">
    <source>
        <dbReference type="SAM" id="MobiDB-lite"/>
    </source>
</evidence>
<keyword evidence="5" id="KW-0732">Signal</keyword>
<dbReference type="SUPFAM" id="SSF57756">
    <property type="entry name" value="Retrovirus zinc finger-like domains"/>
    <property type="match status" value="3"/>
</dbReference>
<dbReference type="NCBIfam" id="TIGR01460">
    <property type="entry name" value="HAD-SF-IIA"/>
    <property type="match status" value="1"/>
</dbReference>
<organism evidence="16 17">
    <name type="scientific">Crotalus adamanteus</name>
    <name type="common">Eastern diamondback rattlesnake</name>
    <dbReference type="NCBI Taxonomy" id="8729"/>
    <lineage>
        <taxon>Eukaryota</taxon>
        <taxon>Metazoa</taxon>
        <taxon>Chordata</taxon>
        <taxon>Craniata</taxon>
        <taxon>Vertebrata</taxon>
        <taxon>Euteleostomi</taxon>
        <taxon>Lepidosauria</taxon>
        <taxon>Squamata</taxon>
        <taxon>Bifurcata</taxon>
        <taxon>Unidentata</taxon>
        <taxon>Episquamata</taxon>
        <taxon>Toxicofera</taxon>
        <taxon>Serpentes</taxon>
        <taxon>Colubroidea</taxon>
        <taxon>Viperidae</taxon>
        <taxon>Crotalinae</taxon>
        <taxon>Crotalus</taxon>
    </lineage>
</organism>
<evidence type="ECO:0000256" key="6">
    <source>
        <dbReference type="ARBA" id="ARBA00022737"/>
    </source>
</evidence>
<evidence type="ECO:0000259" key="15">
    <source>
        <dbReference type="PROSITE" id="PS50158"/>
    </source>
</evidence>
<dbReference type="GO" id="GO:0005634">
    <property type="term" value="C:nucleus"/>
    <property type="evidence" value="ECO:0007669"/>
    <property type="project" value="UniProtKB-SubCell"/>
</dbReference>
<dbReference type="AlphaFoldDB" id="A0AAW1BXG7"/>
<dbReference type="FunFam" id="1.10.287.660:FF:000001">
    <property type="entry name" value="pre-mRNA-splicing factor ISY1 homolog"/>
    <property type="match status" value="1"/>
</dbReference>
<dbReference type="InterPro" id="IPR006357">
    <property type="entry name" value="HAD-SF_hydro_IIA"/>
</dbReference>
<dbReference type="Gene3D" id="4.10.60.10">
    <property type="entry name" value="Zinc finger, CCHC-type"/>
    <property type="match status" value="3"/>
</dbReference>
<dbReference type="SUPFAM" id="SSF140102">
    <property type="entry name" value="ISY1 domain-like"/>
    <property type="match status" value="1"/>
</dbReference>
<dbReference type="InterPro" id="IPR006353">
    <property type="entry name" value="HAD-SF_hydro_IIA_CECR5"/>
</dbReference>
<dbReference type="PROSITE" id="PS50158">
    <property type="entry name" value="ZF_CCHC"/>
    <property type="match status" value="5"/>
</dbReference>
<reference evidence="16 17" key="1">
    <citation type="journal article" date="2024" name="Proc. Natl. Acad. Sci. U.S.A.">
        <title>The genetic regulatory architecture and epigenomic basis for age-related changes in rattlesnake venom.</title>
        <authorList>
            <person name="Hogan M.P."/>
            <person name="Holding M.L."/>
            <person name="Nystrom G.S."/>
            <person name="Colston T.J."/>
            <person name="Bartlett D.A."/>
            <person name="Mason A.J."/>
            <person name="Ellsworth S.A."/>
            <person name="Rautsaw R.M."/>
            <person name="Lawrence K.C."/>
            <person name="Strickland J.L."/>
            <person name="He B."/>
            <person name="Fraser P."/>
            <person name="Margres M.J."/>
            <person name="Gilbert D.M."/>
            <person name="Gibbs H.L."/>
            <person name="Parkinson C.L."/>
            <person name="Rokyta D.R."/>
        </authorList>
    </citation>
    <scope>NUCLEOTIDE SEQUENCE [LARGE SCALE GENOMIC DNA]</scope>
    <source>
        <strain evidence="16">DRR0105</strain>
    </source>
</reference>
<evidence type="ECO:0000256" key="9">
    <source>
        <dbReference type="ARBA" id="ARBA00023242"/>
    </source>
</evidence>
<evidence type="ECO:0000256" key="5">
    <source>
        <dbReference type="ARBA" id="ARBA00022729"/>
    </source>
</evidence>
<dbReference type="NCBIfam" id="TIGR01456">
    <property type="entry name" value="CECR5"/>
    <property type="match status" value="1"/>
</dbReference>
<dbReference type="Pfam" id="PF00098">
    <property type="entry name" value="zf-CCHC"/>
    <property type="match status" value="5"/>
</dbReference>
<comment type="subunit">
    <text evidence="10">Identified in the spliceosome C complex. Component of the XAB2 complex, a multimeric protein complex composed of XAB2, PRPF19, AQR, ZNF830, ISY1, and PPIE. Identified in a pentameric intron-binding (IB) complex composed of AQR, XAB2, ISY1, ZNF830 and PPIE that is incorporated into the spliceosome as a preassembled complex. The IB complex does not contain PRPF19. Interacts with CPSF3; this interaction is in an RNA independent manner. Interacts with the microprocessor complex subunits DGCR8 and DROSHA; this interaction is in an RNA dependent manner.</text>
</comment>
<evidence type="ECO:0000313" key="16">
    <source>
        <dbReference type="EMBL" id="KAK9406232.1"/>
    </source>
</evidence>
<dbReference type="Pfam" id="PF06246">
    <property type="entry name" value="Isy1"/>
    <property type="match status" value="1"/>
</dbReference>
<dbReference type="InterPro" id="IPR037200">
    <property type="entry name" value="Isy1_sf"/>
</dbReference>
<evidence type="ECO:0000256" key="4">
    <source>
        <dbReference type="ARBA" id="ARBA00022723"/>
    </source>
</evidence>
<evidence type="ECO:0000256" key="3">
    <source>
        <dbReference type="ARBA" id="ARBA00007958"/>
    </source>
</evidence>
<protein>
    <recommendedName>
        <fullName evidence="11">Haloacid dehalogenase-like hydrolase domain-containing 5</fullName>
    </recommendedName>
    <alternativeName>
        <fullName evidence="12">Pre-mRNA-splicing factor ISY1 homolog</fullName>
    </alternativeName>
</protein>
<comment type="caution">
    <text evidence="16">The sequence shown here is derived from an EMBL/GenBank/DDBJ whole genome shotgun (WGS) entry which is preliminary data.</text>
</comment>
<evidence type="ECO:0000256" key="11">
    <source>
        <dbReference type="ARBA" id="ARBA00069384"/>
    </source>
</evidence>
<dbReference type="InterPro" id="IPR023214">
    <property type="entry name" value="HAD_sf"/>
</dbReference>
<gene>
    <name evidence="16" type="ORF">NXF25_005006</name>
</gene>
<dbReference type="FunFam" id="3.40.50.1000:FF:000081">
    <property type="entry name" value="Haloacid dehalogenase like hydrolase domain containing 5"/>
    <property type="match status" value="1"/>
</dbReference>
<comment type="subcellular location">
    <subcellularLocation>
        <location evidence="1">Nucleus</location>
    </subcellularLocation>
</comment>
<evidence type="ECO:0000256" key="8">
    <source>
        <dbReference type="ARBA" id="ARBA00022833"/>
    </source>
</evidence>
<feature type="domain" description="CCHC-type" evidence="15">
    <location>
        <begin position="83"/>
        <end position="99"/>
    </location>
</feature>
<dbReference type="InterPro" id="IPR001878">
    <property type="entry name" value="Znf_CCHC"/>
</dbReference>
<keyword evidence="4" id="KW-0479">Metal-binding</keyword>
<dbReference type="GO" id="GO:0003676">
    <property type="term" value="F:nucleic acid binding"/>
    <property type="evidence" value="ECO:0007669"/>
    <property type="project" value="InterPro"/>
</dbReference>
<feature type="domain" description="CCHC-type" evidence="15">
    <location>
        <begin position="101"/>
        <end position="117"/>
    </location>
</feature>
<dbReference type="EMBL" id="JAOTOJ010000002">
    <property type="protein sequence ID" value="KAK9406232.1"/>
    <property type="molecule type" value="Genomic_DNA"/>
</dbReference>